<dbReference type="Gene3D" id="3.30.2350.10">
    <property type="entry name" value="Pseudouridine synthase"/>
    <property type="match status" value="1"/>
</dbReference>
<dbReference type="GO" id="GO:0003723">
    <property type="term" value="F:RNA binding"/>
    <property type="evidence" value="ECO:0007669"/>
    <property type="project" value="InterPro"/>
</dbReference>
<dbReference type="InterPro" id="IPR050188">
    <property type="entry name" value="RluA_PseudoU_synthase"/>
</dbReference>
<dbReference type="PANTHER" id="PTHR21600">
    <property type="entry name" value="MITOCHONDRIAL RNA PSEUDOURIDINE SYNTHASE"/>
    <property type="match status" value="1"/>
</dbReference>
<dbReference type="PANTHER" id="PTHR21600:SF87">
    <property type="entry name" value="RNA PSEUDOURIDYLATE SYNTHASE DOMAIN-CONTAINING PROTEIN 1"/>
    <property type="match status" value="1"/>
</dbReference>
<accession>A0A7S2X8V4</accession>
<gene>
    <name evidence="2" type="ORF">LSP00402_LOCUS3064</name>
</gene>
<dbReference type="SUPFAM" id="SSF55120">
    <property type="entry name" value="Pseudouridine synthase"/>
    <property type="match status" value="1"/>
</dbReference>
<evidence type="ECO:0008006" key="3">
    <source>
        <dbReference type="Google" id="ProtNLM"/>
    </source>
</evidence>
<name>A0A7S2X8V4_9EUKA</name>
<comment type="similarity">
    <text evidence="1">Belongs to the pseudouridine synthase RluA family.</text>
</comment>
<reference evidence="2" key="1">
    <citation type="submission" date="2021-01" db="EMBL/GenBank/DDBJ databases">
        <authorList>
            <person name="Corre E."/>
            <person name="Pelletier E."/>
            <person name="Niang G."/>
            <person name="Scheremetjew M."/>
            <person name="Finn R."/>
            <person name="Kale V."/>
            <person name="Holt S."/>
            <person name="Cochrane G."/>
            <person name="Meng A."/>
            <person name="Brown T."/>
            <person name="Cohen L."/>
        </authorList>
    </citation>
    <scope>NUCLEOTIDE SEQUENCE</scope>
    <source>
        <strain evidence="2">CCMP622</strain>
    </source>
</reference>
<evidence type="ECO:0000256" key="1">
    <source>
        <dbReference type="ARBA" id="ARBA00010876"/>
    </source>
</evidence>
<protein>
    <recommendedName>
        <fullName evidence="3">Pseudouridine synthase RsuA/RluA-like domain-containing protein</fullName>
    </recommendedName>
</protein>
<evidence type="ECO:0000313" key="2">
    <source>
        <dbReference type="EMBL" id="CAD9750165.1"/>
    </source>
</evidence>
<sequence>MQRSRRSSWMLLRSKKNPAISKFITTSLNGQRLFVVKPETGKTHQIRVALKSVGSAILGDPIYSPSLEAAEMDRCYLHACALRLDLPDKPSLQMALCPAMGEHFTSADFRDAWNSFVLPAITTDSPPRSAEETVELVRRPPAEAEEPPLFRGKAIPKHLARLDSGRLRVFH</sequence>
<dbReference type="EMBL" id="HBHP01004950">
    <property type="protein sequence ID" value="CAD9750165.1"/>
    <property type="molecule type" value="Transcribed_RNA"/>
</dbReference>
<dbReference type="InterPro" id="IPR020103">
    <property type="entry name" value="PsdUridine_synth_cat_dom_sf"/>
</dbReference>
<dbReference type="AlphaFoldDB" id="A0A7S2X8V4"/>
<dbReference type="GO" id="GO:0009982">
    <property type="term" value="F:pseudouridine synthase activity"/>
    <property type="evidence" value="ECO:0007669"/>
    <property type="project" value="InterPro"/>
</dbReference>
<organism evidence="2">
    <name type="scientific">Lotharella oceanica</name>
    <dbReference type="NCBI Taxonomy" id="641309"/>
    <lineage>
        <taxon>Eukaryota</taxon>
        <taxon>Sar</taxon>
        <taxon>Rhizaria</taxon>
        <taxon>Cercozoa</taxon>
        <taxon>Chlorarachniophyceae</taxon>
        <taxon>Lotharella</taxon>
    </lineage>
</organism>
<proteinExistence type="inferred from homology"/>
<dbReference type="GO" id="GO:0000455">
    <property type="term" value="P:enzyme-directed rRNA pseudouridine synthesis"/>
    <property type="evidence" value="ECO:0007669"/>
    <property type="project" value="TreeGrafter"/>
</dbReference>